<dbReference type="GO" id="GO:0001680">
    <property type="term" value="P:tRNA 3'-terminal CCA addition"/>
    <property type="evidence" value="ECO:0007669"/>
    <property type="project" value="InterPro"/>
</dbReference>
<evidence type="ECO:0000256" key="5">
    <source>
        <dbReference type="ARBA" id="ARBA00022723"/>
    </source>
</evidence>
<keyword evidence="2 11" id="KW-0808">Transferase</keyword>
<evidence type="ECO:0000256" key="9">
    <source>
        <dbReference type="ARBA" id="ARBA00022842"/>
    </source>
</evidence>
<dbReference type="Gene3D" id="3.30.460.10">
    <property type="entry name" value="Beta Polymerase, domain 2"/>
    <property type="match status" value="1"/>
</dbReference>
<keyword evidence="7" id="KW-0692">RNA repair</keyword>
<dbReference type="InterPro" id="IPR032828">
    <property type="entry name" value="PolyA_RNA-bd"/>
</dbReference>
<evidence type="ECO:0000256" key="8">
    <source>
        <dbReference type="ARBA" id="ARBA00022840"/>
    </source>
</evidence>
<dbReference type="Gene3D" id="1.10.3090.10">
    <property type="entry name" value="cca-adding enzyme, domain 2"/>
    <property type="match status" value="1"/>
</dbReference>
<dbReference type="EMBL" id="DRKP01000044">
    <property type="protein sequence ID" value="HEB95445.1"/>
    <property type="molecule type" value="Genomic_DNA"/>
</dbReference>
<evidence type="ECO:0000256" key="6">
    <source>
        <dbReference type="ARBA" id="ARBA00022741"/>
    </source>
</evidence>
<dbReference type="PANTHER" id="PTHR47545:SF1">
    <property type="entry name" value="MULTIFUNCTIONAL CCA PROTEIN"/>
    <property type="match status" value="1"/>
</dbReference>
<evidence type="ECO:0000313" key="14">
    <source>
        <dbReference type="EMBL" id="HEB95445.1"/>
    </source>
</evidence>
<evidence type="ECO:0000256" key="4">
    <source>
        <dbReference type="ARBA" id="ARBA00022695"/>
    </source>
</evidence>
<dbReference type="PIRSF" id="PIRSF000813">
    <property type="entry name" value="CCA_bact"/>
    <property type="match status" value="1"/>
</dbReference>
<proteinExistence type="inferred from homology"/>
<evidence type="ECO:0000256" key="7">
    <source>
        <dbReference type="ARBA" id="ARBA00022800"/>
    </source>
</evidence>
<comment type="similarity">
    <text evidence="11">Belongs to the tRNA nucleotidyltransferase/poly(A) polymerase family.</text>
</comment>
<dbReference type="GO" id="GO:0003723">
    <property type="term" value="F:RNA binding"/>
    <property type="evidence" value="ECO:0007669"/>
    <property type="project" value="UniProtKB-KW"/>
</dbReference>
<evidence type="ECO:0000256" key="2">
    <source>
        <dbReference type="ARBA" id="ARBA00022679"/>
    </source>
</evidence>
<dbReference type="SUPFAM" id="SSF81891">
    <property type="entry name" value="Poly A polymerase C-terminal region-like"/>
    <property type="match status" value="1"/>
</dbReference>
<keyword evidence="8" id="KW-0067">ATP-binding</keyword>
<dbReference type="AlphaFoldDB" id="A0A831RM25"/>
<dbReference type="Proteomes" id="UP000886251">
    <property type="component" value="Unassembled WGS sequence"/>
</dbReference>
<dbReference type="GO" id="GO:0005524">
    <property type="term" value="F:ATP binding"/>
    <property type="evidence" value="ECO:0007669"/>
    <property type="project" value="UniProtKB-KW"/>
</dbReference>
<evidence type="ECO:0000256" key="1">
    <source>
        <dbReference type="ARBA" id="ARBA00001946"/>
    </source>
</evidence>
<accession>A0A831RM25</accession>
<reference evidence="14" key="1">
    <citation type="journal article" date="2020" name="mSystems">
        <title>Genome- and Community-Level Interaction Insights into Carbon Utilization and Element Cycling Functions of Hydrothermarchaeota in Hydrothermal Sediment.</title>
        <authorList>
            <person name="Zhou Z."/>
            <person name="Liu Y."/>
            <person name="Xu W."/>
            <person name="Pan J."/>
            <person name="Luo Z.H."/>
            <person name="Li M."/>
        </authorList>
    </citation>
    <scope>NUCLEOTIDE SEQUENCE [LARGE SCALE GENOMIC DNA]</scope>
    <source>
        <strain evidence="14">HyVt-443</strain>
    </source>
</reference>
<comment type="cofactor">
    <cofactor evidence="1">
        <name>Mg(2+)</name>
        <dbReference type="ChEBI" id="CHEBI:18420"/>
    </cofactor>
</comment>
<dbReference type="GO" id="GO:0042245">
    <property type="term" value="P:RNA repair"/>
    <property type="evidence" value="ECO:0007669"/>
    <property type="project" value="UniProtKB-KW"/>
</dbReference>
<keyword evidence="3" id="KW-0819">tRNA processing</keyword>
<dbReference type="PANTHER" id="PTHR47545">
    <property type="entry name" value="MULTIFUNCTIONAL CCA PROTEIN"/>
    <property type="match status" value="1"/>
</dbReference>
<dbReference type="InterPro" id="IPR002646">
    <property type="entry name" value="PolA_pol_head_dom"/>
</dbReference>
<evidence type="ECO:0000256" key="3">
    <source>
        <dbReference type="ARBA" id="ARBA00022694"/>
    </source>
</evidence>
<evidence type="ECO:0000256" key="11">
    <source>
        <dbReference type="RuleBase" id="RU003953"/>
    </source>
</evidence>
<organism evidence="14">
    <name type="scientific">Sedimenticola thiotaurini</name>
    <dbReference type="NCBI Taxonomy" id="1543721"/>
    <lineage>
        <taxon>Bacteria</taxon>
        <taxon>Pseudomonadati</taxon>
        <taxon>Pseudomonadota</taxon>
        <taxon>Gammaproteobacteria</taxon>
        <taxon>Chromatiales</taxon>
        <taxon>Sedimenticolaceae</taxon>
        <taxon>Sedimenticola</taxon>
    </lineage>
</organism>
<keyword evidence="4" id="KW-0548">Nucleotidyltransferase</keyword>
<dbReference type="Pfam" id="PF01743">
    <property type="entry name" value="PolyA_pol"/>
    <property type="match status" value="1"/>
</dbReference>
<feature type="domain" description="tRNA nucleotidyltransferase/poly(A) polymerase RNA and SrmB- binding" evidence="13">
    <location>
        <begin position="149"/>
        <end position="211"/>
    </location>
</feature>
<dbReference type="GO" id="GO:0046872">
    <property type="term" value="F:metal ion binding"/>
    <property type="evidence" value="ECO:0007669"/>
    <property type="project" value="UniProtKB-KW"/>
</dbReference>
<dbReference type="InterPro" id="IPR012006">
    <property type="entry name" value="CCA_bact"/>
</dbReference>
<evidence type="ECO:0000259" key="12">
    <source>
        <dbReference type="Pfam" id="PF01743"/>
    </source>
</evidence>
<dbReference type="InterPro" id="IPR043519">
    <property type="entry name" value="NT_sf"/>
</dbReference>
<evidence type="ECO:0000256" key="10">
    <source>
        <dbReference type="ARBA" id="ARBA00022884"/>
    </source>
</evidence>
<protein>
    <submittedName>
        <fullName evidence="14">Rhodanese</fullName>
    </submittedName>
</protein>
<keyword evidence="10 11" id="KW-0694">RNA-binding</keyword>
<keyword evidence="6" id="KW-0547">Nucleotide-binding</keyword>
<comment type="caution">
    <text evidence="14">The sequence shown here is derived from an EMBL/GenBank/DDBJ whole genome shotgun (WGS) entry which is preliminary data.</text>
</comment>
<keyword evidence="9" id="KW-0460">Magnesium</keyword>
<feature type="domain" description="Poly A polymerase head" evidence="12">
    <location>
        <begin position="3"/>
        <end position="122"/>
    </location>
</feature>
<gene>
    <name evidence="14" type="ORF">ENI96_03300</name>
</gene>
<keyword evidence="5" id="KW-0479">Metal-binding</keyword>
<evidence type="ECO:0000259" key="13">
    <source>
        <dbReference type="Pfam" id="PF12627"/>
    </source>
</evidence>
<sequence>MKIYLVGGAVRDRLLDLPVRDRDWVVVGATEQEMLDLGFRRADAEFPVFLHPETGEEYALARREVKTGPGYKGFAVDAGPDVTLEEDLVRRDLTINALAEDGEGRVIDLFDGREDLDQGLLRHISPAFVEDPVRLLRIARFAARLGRWGFRVAHGTHRLLQRMAASDELAALRPERLWLEMKWSLAEDQPWRFFQVLQRCGALERLIPELAGVMDDVAGHGGRDDGTVLAALERVAAATTAPEARFAVAFHDAALEAGDPAALLHRLRAERDYSELLLRLLALGPCCRAAAAGDARALLELLERGRARQQPRGFSLLIEACMALHPRSAGPLREAVERAQRVLEEVTPALLQREGLTGRALGEALRQRRLERLQSWPDSV</sequence>
<dbReference type="SUPFAM" id="SSF81301">
    <property type="entry name" value="Nucleotidyltransferase"/>
    <property type="match status" value="1"/>
</dbReference>
<dbReference type="InterPro" id="IPR050124">
    <property type="entry name" value="tRNA_CCA-adding_enzyme"/>
</dbReference>
<dbReference type="GO" id="GO:0004810">
    <property type="term" value="F:CCA tRNA nucleotidyltransferase activity"/>
    <property type="evidence" value="ECO:0007669"/>
    <property type="project" value="InterPro"/>
</dbReference>
<name>A0A831RM25_9GAMM</name>
<dbReference type="Pfam" id="PF12627">
    <property type="entry name" value="PolyA_pol_RNAbd"/>
    <property type="match status" value="1"/>
</dbReference>